<gene>
    <name evidence="1" type="ORF">HP397_05690</name>
</gene>
<comment type="caution">
    <text evidence="1">The sequence shown here is derived from an EMBL/GenBank/DDBJ whole genome shotgun (WGS) entry which is preliminary data.</text>
</comment>
<accession>A0A7Z0PGJ2</accession>
<proteinExistence type="predicted"/>
<protein>
    <submittedName>
        <fullName evidence="1">Uncharacterized protein</fullName>
    </submittedName>
</protein>
<name>A0A7Z0PGJ2_9FUSO</name>
<reference evidence="1 2" key="1">
    <citation type="submission" date="2020-05" db="EMBL/GenBank/DDBJ databases">
        <title>Streptobacillus felis strain LHL191014123.</title>
        <authorList>
            <person name="Fawzy A."/>
            <person name="Rau J."/>
            <person name="Risse K."/>
            <person name="Schauerte N."/>
            <person name="Geiger C."/>
            <person name="Blom J."/>
            <person name="Imirzalioglu C."/>
            <person name="Falgenhauer J."/>
            <person name="Bach A."/>
            <person name="Herden C."/>
            <person name="Eisenberg T."/>
        </authorList>
    </citation>
    <scope>NUCLEOTIDE SEQUENCE [LARGE SCALE GENOMIC DNA]</scope>
    <source>
        <strain evidence="1 2">LHL191014123</strain>
    </source>
</reference>
<sequence>MEDIVVKIKKIMEYKGWYDFEINSKYNKMIIINEGVSYLSSYTYKVYMDYFKKKEKINIVNLEFENIEKYTPIKYSETDYNYYEINSELEYGIYNSYENLPMYSSNLHLYLPEKSEAFIILDYFSEFAIAFGSDDFIEYFLENYYLSYENYIEYIEVNKKDVFSKYKERLVYKKHENNVFCKYPYFLNCDEYEKTQTVEEVKERLKDLYPYFTDQILINESEVYFEFYEYFYMKELMSRDVTYNKYIKYNAINKKEIYYSELLCFFQNLAYELELDYTHIIEIFDTDKTYCNKKVYSICTITYAIDK</sequence>
<evidence type="ECO:0000313" key="2">
    <source>
        <dbReference type="Proteomes" id="UP000526184"/>
    </source>
</evidence>
<dbReference type="RefSeq" id="WP_067321879.1">
    <property type="nucleotide sequence ID" value="NZ_CBCRWS010000005.1"/>
</dbReference>
<keyword evidence="2" id="KW-1185">Reference proteome</keyword>
<organism evidence="1 2">
    <name type="scientific">Streptobacillus felis</name>
    <dbReference type="NCBI Taxonomy" id="1384509"/>
    <lineage>
        <taxon>Bacteria</taxon>
        <taxon>Fusobacteriati</taxon>
        <taxon>Fusobacteriota</taxon>
        <taxon>Fusobacteriia</taxon>
        <taxon>Fusobacteriales</taxon>
        <taxon>Leptotrichiaceae</taxon>
        <taxon>Streptobacillus</taxon>
    </lineage>
</organism>
<dbReference type="Proteomes" id="UP000526184">
    <property type="component" value="Unassembled WGS sequence"/>
</dbReference>
<dbReference type="AlphaFoldDB" id="A0A7Z0PGJ2"/>
<dbReference type="EMBL" id="JABMKT010000031">
    <property type="protein sequence ID" value="NYV28293.1"/>
    <property type="molecule type" value="Genomic_DNA"/>
</dbReference>
<evidence type="ECO:0000313" key="1">
    <source>
        <dbReference type="EMBL" id="NYV28293.1"/>
    </source>
</evidence>